<dbReference type="InterPro" id="IPR038152">
    <property type="entry name" value="Carbam_trans_C_sf"/>
</dbReference>
<dbReference type="AlphaFoldDB" id="A0A918ADL0"/>
<evidence type="ECO:0000259" key="4">
    <source>
        <dbReference type="Pfam" id="PF16861"/>
    </source>
</evidence>
<dbReference type="RefSeq" id="WP_189142368.1">
    <property type="nucleotide sequence ID" value="NZ_BMNK01000013.1"/>
</dbReference>
<dbReference type="GO" id="GO:0003824">
    <property type="term" value="F:catalytic activity"/>
    <property type="evidence" value="ECO:0007669"/>
    <property type="project" value="InterPro"/>
</dbReference>
<dbReference type="Pfam" id="PF16861">
    <property type="entry name" value="Carbam_trans_C"/>
    <property type="match status" value="1"/>
</dbReference>
<feature type="domain" description="Carbamoyltransferase" evidence="3">
    <location>
        <begin position="3"/>
        <end position="378"/>
    </location>
</feature>
<dbReference type="Gene3D" id="3.30.420.40">
    <property type="match status" value="2"/>
</dbReference>
<dbReference type="SUPFAM" id="SSF53067">
    <property type="entry name" value="Actin-like ATPase domain"/>
    <property type="match status" value="1"/>
</dbReference>
<keyword evidence="6" id="KW-1185">Reference proteome</keyword>
<protein>
    <submittedName>
        <fullName evidence="5">Carbamoyltransferase</fullName>
    </submittedName>
</protein>
<name>A0A918ADL0_9ACTN</name>
<evidence type="ECO:0000313" key="6">
    <source>
        <dbReference type="Proteomes" id="UP000660745"/>
    </source>
</evidence>
<dbReference type="InterPro" id="IPR043129">
    <property type="entry name" value="ATPase_NBD"/>
</dbReference>
<evidence type="ECO:0000256" key="2">
    <source>
        <dbReference type="SAM" id="MobiDB-lite"/>
    </source>
</evidence>
<dbReference type="Gene3D" id="3.90.870.20">
    <property type="entry name" value="Carbamoyltransferase, C-terminal domain"/>
    <property type="match status" value="1"/>
</dbReference>
<organism evidence="5 6">
    <name type="scientific">Nonomuraea glycinis</name>
    <dbReference type="NCBI Taxonomy" id="2047744"/>
    <lineage>
        <taxon>Bacteria</taxon>
        <taxon>Bacillati</taxon>
        <taxon>Actinomycetota</taxon>
        <taxon>Actinomycetes</taxon>
        <taxon>Streptosporangiales</taxon>
        <taxon>Streptosporangiaceae</taxon>
        <taxon>Nonomuraea</taxon>
    </lineage>
</organism>
<dbReference type="InterPro" id="IPR051338">
    <property type="entry name" value="NodU/CmcH_Carbamoyltrnsfr"/>
</dbReference>
<comment type="caution">
    <text evidence="5">The sequence shown here is derived from an EMBL/GenBank/DDBJ whole genome shotgun (WGS) entry which is preliminary data.</text>
</comment>
<proteinExistence type="inferred from homology"/>
<sequence>MYVLGISRVHDAAAALVRDGEIVAFAEEERFSRVKHDGRFPAQAIRFCLEQAGIGLDEVDHVAFYWQRWREAAHAAKVFARYFPGTLDVFRNERENGAKSASLVETLRHGGGPKRNDDYHVGGAVLAHIKRTYTLADDVKAAAGHTGPTKFKVHLIDHHRSHAASAFYVSPFERAAVLTMDGVGSDGTTTCLAVGDGKRITDLKRIRYPHSLGAMYAIVTGYCGFYSTLDAGKVMGLAPYGTDTYVERFAELLHLTPDGGYELDLSYFQHHRNGKHMVSKKFIDTFGPPRPQTRITQDNPVPQHYMDIAYALQATLERAGLHLANWLHKETGMTRLAVAGGVALNSVMNGRILLETGFEEFFAQPASADDGSSLGAALEVSVGRFDRPRPTTGYVFTGPEFTEERMEQALRDAGVEYQRVDDIARHTAAGIADGMIVGWFQGRMECGPRALGNRSLLADPRDPESKTRMNEKVKHREPFRPFAPSCLEERSGEYFASDHPSEVMLLVFDVLEHQRAVVPAITHVDGTARVQTVSRADNPLYHELITRFDELTGVPMLVNTSFNDNDEPIVCTPEDAVACYLKTDVDALALGPFWVRKPTDASDAGR</sequence>
<feature type="domain" description="Carbamoyltransferase C-terminal" evidence="4">
    <location>
        <begin position="429"/>
        <end position="597"/>
    </location>
</feature>
<dbReference type="PANTHER" id="PTHR34847">
    <property type="entry name" value="NODULATION PROTEIN U"/>
    <property type="match status" value="1"/>
</dbReference>
<dbReference type="EMBL" id="BMNK01000013">
    <property type="protein sequence ID" value="GGP12974.1"/>
    <property type="molecule type" value="Genomic_DNA"/>
</dbReference>
<dbReference type="PANTHER" id="PTHR34847:SF1">
    <property type="entry name" value="NODULATION PROTEIN U"/>
    <property type="match status" value="1"/>
</dbReference>
<comment type="similarity">
    <text evidence="1">Belongs to the NodU/CmcH family.</text>
</comment>
<gene>
    <name evidence="5" type="ORF">GCM10012278_62900</name>
</gene>
<dbReference type="InterPro" id="IPR003696">
    <property type="entry name" value="Carbtransf_dom"/>
</dbReference>
<reference evidence="5" key="1">
    <citation type="journal article" date="2014" name="Int. J. Syst. Evol. Microbiol.">
        <title>Complete genome sequence of Corynebacterium casei LMG S-19264T (=DSM 44701T), isolated from a smear-ripened cheese.</title>
        <authorList>
            <consortium name="US DOE Joint Genome Institute (JGI-PGF)"/>
            <person name="Walter F."/>
            <person name="Albersmeier A."/>
            <person name="Kalinowski J."/>
            <person name="Ruckert C."/>
        </authorList>
    </citation>
    <scope>NUCLEOTIDE SEQUENCE</scope>
    <source>
        <strain evidence="5">CGMCC 4.7430</strain>
    </source>
</reference>
<dbReference type="Proteomes" id="UP000660745">
    <property type="component" value="Unassembled WGS sequence"/>
</dbReference>
<feature type="compositionally biased region" description="Basic and acidic residues" evidence="2">
    <location>
        <begin position="459"/>
        <end position="474"/>
    </location>
</feature>
<dbReference type="InterPro" id="IPR031730">
    <property type="entry name" value="Carbam_trans_C"/>
</dbReference>
<feature type="region of interest" description="Disordered" evidence="2">
    <location>
        <begin position="454"/>
        <end position="474"/>
    </location>
</feature>
<accession>A0A918ADL0</accession>
<dbReference type="Pfam" id="PF02543">
    <property type="entry name" value="Carbam_trans_N"/>
    <property type="match status" value="1"/>
</dbReference>
<dbReference type="CDD" id="cd24098">
    <property type="entry name" value="ASKHA_NBD_TobZ_N"/>
    <property type="match status" value="1"/>
</dbReference>
<evidence type="ECO:0000313" key="5">
    <source>
        <dbReference type="EMBL" id="GGP12974.1"/>
    </source>
</evidence>
<reference evidence="5" key="2">
    <citation type="submission" date="2020-09" db="EMBL/GenBank/DDBJ databases">
        <authorList>
            <person name="Sun Q."/>
            <person name="Zhou Y."/>
        </authorList>
    </citation>
    <scope>NUCLEOTIDE SEQUENCE</scope>
    <source>
        <strain evidence="5">CGMCC 4.7430</strain>
    </source>
</reference>
<evidence type="ECO:0000259" key="3">
    <source>
        <dbReference type="Pfam" id="PF02543"/>
    </source>
</evidence>
<evidence type="ECO:0000256" key="1">
    <source>
        <dbReference type="ARBA" id="ARBA00006129"/>
    </source>
</evidence>